<dbReference type="PANTHER" id="PTHR31221">
    <property type="entry name" value="WRKY TRANSCRIPTION FACTOR PROTEIN 1-RELATED"/>
    <property type="match status" value="1"/>
</dbReference>
<feature type="compositionally biased region" description="Polar residues" evidence="7">
    <location>
        <begin position="129"/>
        <end position="146"/>
    </location>
</feature>
<proteinExistence type="predicted"/>
<feature type="region of interest" description="Disordered" evidence="7">
    <location>
        <begin position="305"/>
        <end position="337"/>
    </location>
</feature>
<evidence type="ECO:0000259" key="8">
    <source>
        <dbReference type="PROSITE" id="PS50811"/>
    </source>
</evidence>
<dbReference type="Pfam" id="PF03106">
    <property type="entry name" value="WRKY"/>
    <property type="match status" value="2"/>
</dbReference>
<sequence length="406" mass="45249">MQDAKKKIEIAKPMAARPFSSFRSVPDLLARGASPPPASSFPEETVAIKPKTTRLQSSSHESAARVVSPADDESESNVVYKPTAKFISRATASRLANLGNFDAVHQQPATNNLLPVHQVVEQVKPNHSYHPTYSRRQVSPSQSDTKQTYEADTRAQQSVGSGDRRCYDGYNWRKYGQKQVKGGEYPRSYYKCTHPACPVKKKVERSLDGQIAEIVYKGEHDHPKPHQPPKRPSSGPQEQAFVGEEYRSETLNSLWSNCGIQMSVSAGSMDNHNEAGVCGIPTHPHAASSRVGRAVGVDHEKLDCKRRKNDDDDDDEVSGVKGAAERHSVMHTSSTESEISGDGYRWRKYGQKVVKGNTYPRSYYRCTGPKCNVRKYVERASDDDDDSGYFVTTYEGKHTHEMPCRL</sequence>
<dbReference type="AlphaFoldDB" id="A0AAV8PU84"/>
<dbReference type="Proteomes" id="UP001222027">
    <property type="component" value="Unassembled WGS sequence"/>
</dbReference>
<gene>
    <name evidence="9" type="ORF">OPV22_015915</name>
</gene>
<dbReference type="SUPFAM" id="SSF118290">
    <property type="entry name" value="WRKY DNA-binding domain"/>
    <property type="match status" value="2"/>
</dbReference>
<dbReference type="SMART" id="SM00774">
    <property type="entry name" value="WRKY"/>
    <property type="match status" value="2"/>
</dbReference>
<comment type="caution">
    <text evidence="9">The sequence shown here is derived from an EMBL/GenBank/DDBJ whole genome shotgun (WGS) entry which is preliminary data.</text>
</comment>
<dbReference type="EMBL" id="JAQQAF010000004">
    <property type="protein sequence ID" value="KAJ8494194.1"/>
    <property type="molecule type" value="Genomic_DNA"/>
</dbReference>
<evidence type="ECO:0000256" key="2">
    <source>
        <dbReference type="ARBA" id="ARBA00022737"/>
    </source>
</evidence>
<dbReference type="GO" id="GO:0003700">
    <property type="term" value="F:DNA-binding transcription factor activity"/>
    <property type="evidence" value="ECO:0007669"/>
    <property type="project" value="InterPro"/>
</dbReference>
<dbReference type="Gene3D" id="2.20.25.80">
    <property type="entry name" value="WRKY domain"/>
    <property type="match status" value="2"/>
</dbReference>
<evidence type="ECO:0000256" key="1">
    <source>
        <dbReference type="ARBA" id="ARBA00004123"/>
    </source>
</evidence>
<feature type="domain" description="WRKY" evidence="8">
    <location>
        <begin position="168"/>
        <end position="225"/>
    </location>
</feature>
<keyword evidence="4" id="KW-0238">DNA-binding</keyword>
<evidence type="ECO:0000256" key="3">
    <source>
        <dbReference type="ARBA" id="ARBA00023015"/>
    </source>
</evidence>
<evidence type="ECO:0000256" key="4">
    <source>
        <dbReference type="ARBA" id="ARBA00023125"/>
    </source>
</evidence>
<dbReference type="FunFam" id="2.20.25.80:FF:000006">
    <property type="entry name" value="WRKY transcription factor"/>
    <property type="match status" value="1"/>
</dbReference>
<feature type="domain" description="WRKY" evidence="8">
    <location>
        <begin position="335"/>
        <end position="403"/>
    </location>
</feature>
<dbReference type="InterPro" id="IPR036576">
    <property type="entry name" value="WRKY_dom_sf"/>
</dbReference>
<dbReference type="InterPro" id="IPR003657">
    <property type="entry name" value="WRKY_dom"/>
</dbReference>
<comment type="subcellular location">
    <subcellularLocation>
        <location evidence="1">Nucleus</location>
    </subcellularLocation>
</comment>
<keyword evidence="2" id="KW-0677">Repeat</keyword>
<evidence type="ECO:0000256" key="6">
    <source>
        <dbReference type="ARBA" id="ARBA00023242"/>
    </source>
</evidence>
<protein>
    <recommendedName>
        <fullName evidence="8">WRKY domain-containing protein</fullName>
    </recommendedName>
</protein>
<dbReference type="InterPro" id="IPR044810">
    <property type="entry name" value="WRKY_plant"/>
</dbReference>
<evidence type="ECO:0000256" key="7">
    <source>
        <dbReference type="SAM" id="MobiDB-lite"/>
    </source>
</evidence>
<reference evidence="9 10" key="1">
    <citation type="submission" date="2022-12" db="EMBL/GenBank/DDBJ databases">
        <title>Chromosome-scale assembly of the Ensete ventricosum genome.</title>
        <authorList>
            <person name="Dussert Y."/>
            <person name="Stocks J."/>
            <person name="Wendawek A."/>
            <person name="Woldeyes F."/>
            <person name="Nichols R.A."/>
            <person name="Borrell J.S."/>
        </authorList>
    </citation>
    <scope>NUCLEOTIDE SEQUENCE [LARGE SCALE GENOMIC DNA]</scope>
    <source>
        <strain evidence="10">cv. Maze</strain>
        <tissue evidence="9">Seeds</tissue>
    </source>
</reference>
<keyword evidence="3" id="KW-0805">Transcription regulation</keyword>
<dbReference type="PANTHER" id="PTHR31221:SF90">
    <property type="entry name" value="WRKY TRANSCRIPTION FACTOR 44"/>
    <property type="match status" value="1"/>
</dbReference>
<dbReference type="GO" id="GO:0043565">
    <property type="term" value="F:sequence-specific DNA binding"/>
    <property type="evidence" value="ECO:0007669"/>
    <property type="project" value="InterPro"/>
</dbReference>
<keyword evidence="6" id="KW-0539">Nucleus</keyword>
<accession>A0AAV8PU84</accession>
<evidence type="ECO:0000313" key="9">
    <source>
        <dbReference type="EMBL" id="KAJ8494194.1"/>
    </source>
</evidence>
<dbReference type="PROSITE" id="PS50811">
    <property type="entry name" value="WRKY"/>
    <property type="match status" value="2"/>
</dbReference>
<organism evidence="9 10">
    <name type="scientific">Ensete ventricosum</name>
    <name type="common">Abyssinian banana</name>
    <name type="synonym">Musa ensete</name>
    <dbReference type="NCBI Taxonomy" id="4639"/>
    <lineage>
        <taxon>Eukaryota</taxon>
        <taxon>Viridiplantae</taxon>
        <taxon>Streptophyta</taxon>
        <taxon>Embryophyta</taxon>
        <taxon>Tracheophyta</taxon>
        <taxon>Spermatophyta</taxon>
        <taxon>Magnoliopsida</taxon>
        <taxon>Liliopsida</taxon>
        <taxon>Zingiberales</taxon>
        <taxon>Musaceae</taxon>
        <taxon>Ensete</taxon>
    </lineage>
</organism>
<feature type="region of interest" description="Disordered" evidence="7">
    <location>
        <begin position="51"/>
        <end position="71"/>
    </location>
</feature>
<evidence type="ECO:0000313" key="10">
    <source>
        <dbReference type="Proteomes" id="UP001222027"/>
    </source>
</evidence>
<feature type="region of interest" description="Disordered" evidence="7">
    <location>
        <begin position="219"/>
        <end position="239"/>
    </location>
</feature>
<feature type="region of interest" description="Disordered" evidence="7">
    <location>
        <begin position="128"/>
        <end position="162"/>
    </location>
</feature>
<dbReference type="GO" id="GO:0005634">
    <property type="term" value="C:nucleus"/>
    <property type="evidence" value="ECO:0007669"/>
    <property type="project" value="UniProtKB-SubCell"/>
</dbReference>
<evidence type="ECO:0000256" key="5">
    <source>
        <dbReference type="ARBA" id="ARBA00023163"/>
    </source>
</evidence>
<keyword evidence="5" id="KW-0804">Transcription</keyword>
<name>A0AAV8PU84_ENSVE</name>
<keyword evidence="10" id="KW-1185">Reference proteome</keyword>